<sequence>MTITTEDRAALLKEGVLVHSVHHYETHPTQLFVTAPDEEHALEAVSARLGAAVDVNVCGDAPREVRPRRCTGHMEREAGRLQLRYDMQRDEHMDEILVAEDDERVVVFATVCTPIDPQLGDVVGCPYHVHLDRPLGERVVFDAVARAPVPYFNVYDGIWDRVEAQRAASDRTG</sequence>
<accession>A0A660LJS5</accession>
<dbReference type="OrthoDB" id="4307068at2"/>
<dbReference type="AlphaFoldDB" id="A0A660LJS5"/>
<evidence type="ECO:0000313" key="2">
    <source>
        <dbReference type="Proteomes" id="UP000278962"/>
    </source>
</evidence>
<protein>
    <submittedName>
        <fullName evidence="1">Uncharacterized protein</fullName>
    </submittedName>
</protein>
<gene>
    <name evidence="1" type="ORF">C8N24_3234</name>
</gene>
<evidence type="ECO:0000313" key="1">
    <source>
        <dbReference type="EMBL" id="RKQ93371.1"/>
    </source>
</evidence>
<dbReference type="EMBL" id="RBIL01000001">
    <property type="protein sequence ID" value="RKQ93371.1"/>
    <property type="molecule type" value="Genomic_DNA"/>
</dbReference>
<dbReference type="RefSeq" id="WP_121251427.1">
    <property type="nucleotide sequence ID" value="NZ_RBIL01000001.1"/>
</dbReference>
<proteinExistence type="predicted"/>
<keyword evidence="2" id="KW-1185">Reference proteome</keyword>
<reference evidence="1 2" key="1">
    <citation type="submission" date="2018-10" db="EMBL/GenBank/DDBJ databases">
        <title>Genomic Encyclopedia of Archaeal and Bacterial Type Strains, Phase II (KMG-II): from individual species to whole genera.</title>
        <authorList>
            <person name="Goeker M."/>
        </authorList>
    </citation>
    <scope>NUCLEOTIDE SEQUENCE [LARGE SCALE GENOMIC DNA]</scope>
    <source>
        <strain evidence="1 2">DSM 14954</strain>
    </source>
</reference>
<dbReference type="Proteomes" id="UP000278962">
    <property type="component" value="Unassembled WGS sequence"/>
</dbReference>
<comment type="caution">
    <text evidence="1">The sequence shown here is derived from an EMBL/GenBank/DDBJ whole genome shotgun (WGS) entry which is preliminary data.</text>
</comment>
<name>A0A660LJS5_9ACTN</name>
<organism evidence="1 2">
    <name type="scientific">Solirubrobacter pauli</name>
    <dbReference type="NCBI Taxonomy" id="166793"/>
    <lineage>
        <taxon>Bacteria</taxon>
        <taxon>Bacillati</taxon>
        <taxon>Actinomycetota</taxon>
        <taxon>Thermoleophilia</taxon>
        <taxon>Solirubrobacterales</taxon>
        <taxon>Solirubrobacteraceae</taxon>
        <taxon>Solirubrobacter</taxon>
    </lineage>
</organism>